<dbReference type="PROSITE" id="PS51029">
    <property type="entry name" value="MADF"/>
    <property type="match status" value="1"/>
</dbReference>
<keyword evidence="2" id="KW-1185">Reference proteome</keyword>
<dbReference type="OrthoDB" id="8775784at2759"/>
<reference evidence="3" key="1">
    <citation type="submission" date="2025-08" db="UniProtKB">
        <authorList>
            <consortium name="RefSeq"/>
        </authorList>
    </citation>
    <scope>IDENTIFICATION</scope>
    <source>
        <tissue evidence="3">Whole body</tissue>
    </source>
</reference>
<sequence>MPRSLARAPATLQRYFTLAKMNSNSSNSCELTWTKTEIDPETDISCKRERLYWNSETTMKLIEIFEKDCKELWDNKHPSNKDRSARQAKHEYLANVFGTTAEEISRKLHNLRTQFNNELRKIKRKQAGGEGTTGSSGWEYFDALLFLMREPPVDPIDSVDGVNLALAEFQADEDAEFGARVNLSITNSPPRVRKPVLRVAASAPPPLPPSAHPMMWPEEPRPRIRPGINTDECQVFGDFVASELRTLRSDESRKRLKRIIQKAILQIGEEEDVNIISG</sequence>
<dbReference type="SMART" id="SM00595">
    <property type="entry name" value="MADF"/>
    <property type="match status" value="1"/>
</dbReference>
<accession>A0A8B8IDQ0</accession>
<dbReference type="GeneID" id="113400031"/>
<dbReference type="Proteomes" id="UP001652626">
    <property type="component" value="Chromosome 8"/>
</dbReference>
<dbReference type="OMA" id="SSGWEYF"/>
<dbReference type="AlphaFoldDB" id="A0A8B8IDQ0"/>
<dbReference type="Pfam" id="PF10545">
    <property type="entry name" value="MADF_DNA_bdg"/>
    <property type="match status" value="1"/>
</dbReference>
<evidence type="ECO:0000259" key="1">
    <source>
        <dbReference type="PROSITE" id="PS51029"/>
    </source>
</evidence>
<name>A0A8B8IDQ0_VANTA</name>
<gene>
    <name evidence="3" type="primary">LOC113400031</name>
</gene>
<dbReference type="InterPro" id="IPR006578">
    <property type="entry name" value="MADF-dom"/>
</dbReference>
<feature type="domain" description="MADF" evidence="1">
    <location>
        <begin position="61"/>
        <end position="152"/>
    </location>
</feature>
<dbReference type="RefSeq" id="XP_026495180.1">
    <property type="nucleotide sequence ID" value="XM_026639395.2"/>
</dbReference>
<evidence type="ECO:0000313" key="2">
    <source>
        <dbReference type="Proteomes" id="UP001652626"/>
    </source>
</evidence>
<proteinExistence type="predicted"/>
<dbReference type="PANTHER" id="PTHR21505">
    <property type="entry name" value="MADF DOMAIN-CONTAINING PROTEIN-RELATED"/>
    <property type="match status" value="1"/>
</dbReference>
<dbReference type="PANTHER" id="PTHR21505:SF12">
    <property type="entry name" value="MADF DOMAIN-CONTAINING PROTEIN-RELATED"/>
    <property type="match status" value="1"/>
</dbReference>
<organism evidence="2 3">
    <name type="scientific">Vanessa tameamea</name>
    <name type="common">Kamehameha butterfly</name>
    <dbReference type="NCBI Taxonomy" id="334116"/>
    <lineage>
        <taxon>Eukaryota</taxon>
        <taxon>Metazoa</taxon>
        <taxon>Ecdysozoa</taxon>
        <taxon>Arthropoda</taxon>
        <taxon>Hexapoda</taxon>
        <taxon>Insecta</taxon>
        <taxon>Pterygota</taxon>
        <taxon>Neoptera</taxon>
        <taxon>Endopterygota</taxon>
        <taxon>Lepidoptera</taxon>
        <taxon>Glossata</taxon>
        <taxon>Ditrysia</taxon>
        <taxon>Papilionoidea</taxon>
        <taxon>Nymphalidae</taxon>
        <taxon>Nymphalinae</taxon>
        <taxon>Vanessa</taxon>
    </lineage>
</organism>
<evidence type="ECO:0000313" key="3">
    <source>
        <dbReference type="RefSeq" id="XP_026495180.1"/>
    </source>
</evidence>
<protein>
    <submittedName>
        <fullName evidence="3">Uncharacterized protein LOC113400031</fullName>
    </submittedName>
</protein>